<dbReference type="PANTHER" id="PTHR43709:SF2">
    <property type="entry name" value="DUF453 DOMAIN PROTEIN (AFU_ORTHOLOGUE AFUA_6G00360)"/>
    <property type="match status" value="1"/>
</dbReference>
<evidence type="ECO:0000256" key="2">
    <source>
        <dbReference type="ARBA" id="ARBA00023235"/>
    </source>
</evidence>
<dbReference type="HOGENOM" id="CLU_026443_2_1_11"/>
<dbReference type="GO" id="GO:0016853">
    <property type="term" value="F:isomerase activity"/>
    <property type="evidence" value="ECO:0007669"/>
    <property type="project" value="UniProtKB-KW"/>
</dbReference>
<organism evidence="3 4">
    <name type="scientific">Nocardia nova SH22a</name>
    <dbReference type="NCBI Taxonomy" id="1415166"/>
    <lineage>
        <taxon>Bacteria</taxon>
        <taxon>Bacillati</taxon>
        <taxon>Actinomycetota</taxon>
        <taxon>Actinomycetes</taxon>
        <taxon>Mycobacteriales</taxon>
        <taxon>Nocardiaceae</taxon>
        <taxon>Nocardia</taxon>
    </lineage>
</organism>
<keyword evidence="2" id="KW-0413">Isomerase</keyword>
<name>W5TGU8_9NOCA</name>
<dbReference type="InterPro" id="IPR007400">
    <property type="entry name" value="PrpF-like"/>
</dbReference>
<reference evidence="3 4" key="1">
    <citation type="journal article" date="2014" name="Appl. Environ. Microbiol.">
        <title>Insights into the Microbial Degradation of Rubber and Gutta-Percha by Analysis of the Complete Genome of Nocardia nova SH22a.</title>
        <authorList>
            <person name="Luo Q."/>
            <person name="Hiessl S."/>
            <person name="Poehlein A."/>
            <person name="Daniel R."/>
            <person name="Steinbuchel A."/>
        </authorList>
    </citation>
    <scope>NUCLEOTIDE SEQUENCE [LARGE SCALE GENOMIC DNA]</scope>
    <source>
        <strain evidence="3">SH22a</strain>
    </source>
</reference>
<evidence type="ECO:0000256" key="1">
    <source>
        <dbReference type="ARBA" id="ARBA00007673"/>
    </source>
</evidence>
<evidence type="ECO:0000313" key="4">
    <source>
        <dbReference type="Proteomes" id="UP000019150"/>
    </source>
</evidence>
<dbReference type="KEGG" id="nno:NONO_c36350"/>
<dbReference type="Proteomes" id="UP000019150">
    <property type="component" value="Chromosome"/>
</dbReference>
<keyword evidence="4" id="KW-1185">Reference proteome</keyword>
<accession>W5TGU8</accession>
<dbReference type="RefSeq" id="WP_025349860.1">
    <property type="nucleotide sequence ID" value="NZ_CP006850.1"/>
</dbReference>
<sequence length="376" mass="37832">MTVTRTGSGYGGIRAAVMRGGTSKGVFVAEADLPEAPAQRDDLILRIMGSPDPDQIDGLGAATATTSKFAYVGGSTRPGVDLEYAVAAVGVTEPIVDWSGTCGNLTAAVVPFALAAGLIERDNESNAFTLLNRSTGRLVRVTVELEDGQARTTGATRIDGVPSPGAPILCEYLDPAGGVLGSALPTGAPIDRVDLDGTQVPVTVVDVTHPYAFVPAGVLGGRETPAAVNADTALLARLERLRGVVAAALGLVIDPADAATRSPSVPRLVVVGPGAGGSGGSVVTGLALSMGRAIPAIPVTASLALAAAVTVRGSVPAQVCAAAPAPGSPIRIGHPAGAIEVTARWDDEGALRSVGILRTARMLSTGVVFPREEMDT</sequence>
<comment type="similarity">
    <text evidence="1">Belongs to the PrpF family.</text>
</comment>
<dbReference type="eggNOG" id="COG2828">
    <property type="taxonomic scope" value="Bacteria"/>
</dbReference>
<dbReference type="PANTHER" id="PTHR43709">
    <property type="entry name" value="ACONITATE ISOMERASE-RELATED"/>
    <property type="match status" value="1"/>
</dbReference>
<dbReference type="PATRIC" id="fig|1415166.3.peg.3731"/>
<dbReference type="Gene3D" id="3.10.310.10">
    <property type="entry name" value="Diaminopimelate Epimerase, Chain A, domain 1"/>
    <property type="match status" value="2"/>
</dbReference>
<protein>
    <submittedName>
        <fullName evidence="3">PrpF-like protein</fullName>
    </submittedName>
</protein>
<dbReference type="AlphaFoldDB" id="W5TGU8"/>
<dbReference type="Pfam" id="PF04303">
    <property type="entry name" value="PrpF"/>
    <property type="match status" value="1"/>
</dbReference>
<dbReference type="STRING" id="1415166.NONO_c36350"/>
<dbReference type="OrthoDB" id="9779763at2"/>
<evidence type="ECO:0000313" key="3">
    <source>
        <dbReference type="EMBL" id="AHH18422.1"/>
    </source>
</evidence>
<proteinExistence type="inferred from homology"/>
<gene>
    <name evidence="3" type="ORF">NONO_c36350</name>
</gene>
<dbReference type="SUPFAM" id="SSF54506">
    <property type="entry name" value="Diaminopimelate epimerase-like"/>
    <property type="match status" value="2"/>
</dbReference>
<dbReference type="EMBL" id="CP006850">
    <property type="protein sequence ID" value="AHH18422.1"/>
    <property type="molecule type" value="Genomic_DNA"/>
</dbReference>